<proteinExistence type="predicted"/>
<name>A0A915A898_PARUN</name>
<dbReference type="Proteomes" id="UP000887569">
    <property type="component" value="Unplaced"/>
</dbReference>
<evidence type="ECO:0000313" key="4">
    <source>
        <dbReference type="WBParaSite" id="PgR002_g068_t01"/>
    </source>
</evidence>
<evidence type="ECO:0000256" key="2">
    <source>
        <dbReference type="SAM" id="SignalP"/>
    </source>
</evidence>
<accession>A0A915A898</accession>
<keyword evidence="2" id="KW-0732">Signal</keyword>
<reference evidence="4" key="1">
    <citation type="submission" date="2022-11" db="UniProtKB">
        <authorList>
            <consortium name="WormBaseParasite"/>
        </authorList>
    </citation>
    <scope>IDENTIFICATION</scope>
</reference>
<evidence type="ECO:0000256" key="1">
    <source>
        <dbReference type="SAM" id="MobiDB-lite"/>
    </source>
</evidence>
<evidence type="ECO:0000313" key="3">
    <source>
        <dbReference type="Proteomes" id="UP000887569"/>
    </source>
</evidence>
<keyword evidence="3" id="KW-1185">Reference proteome</keyword>
<organism evidence="3 4">
    <name type="scientific">Parascaris univalens</name>
    <name type="common">Nematode worm</name>
    <dbReference type="NCBI Taxonomy" id="6257"/>
    <lineage>
        <taxon>Eukaryota</taxon>
        <taxon>Metazoa</taxon>
        <taxon>Ecdysozoa</taxon>
        <taxon>Nematoda</taxon>
        <taxon>Chromadorea</taxon>
        <taxon>Rhabditida</taxon>
        <taxon>Spirurina</taxon>
        <taxon>Ascaridomorpha</taxon>
        <taxon>Ascaridoidea</taxon>
        <taxon>Ascarididae</taxon>
        <taxon>Parascaris</taxon>
    </lineage>
</organism>
<protein>
    <submittedName>
        <fullName evidence="4">Uncharacterized protein</fullName>
    </submittedName>
</protein>
<feature type="chain" id="PRO_5037664308" evidence="2">
    <location>
        <begin position="21"/>
        <end position="373"/>
    </location>
</feature>
<sequence length="373" mass="39678">MRSALSLLLLVAQFPYPVGTQVAEIASLVTGIVAPQLISSAGGGAVGATAGAATGALGGIGSLYQLAQNALQLTGTGVGILNQASEGKWFSMLAENVINSQREFQDKLLTAGARPDQLSLLGTSNGAVGLLSSHGFPSGSSETEFGRLGTNFPAPKPEDYDTNEVAETNEQSLVAISPSDPPTTTEAFITLFPDEKLEKKDEEFDISFKKHSSNLRSGSLLHTDEEYYDDAAVGTNTSARTANLPTDIGGGGERNEKTVPKLARLVELLRSSNLSDDDLEELMRQLQDNRHPGKPAVPISSEHDFAHGGQTLSFTKLDMRQHPLLGFARSKVDGSELSNATEDSDLPKRAHFTRNMHTSIATVNTGTMRKQAI</sequence>
<dbReference type="AlphaFoldDB" id="A0A915A898"/>
<feature type="region of interest" description="Disordered" evidence="1">
    <location>
        <begin position="139"/>
        <end position="158"/>
    </location>
</feature>
<dbReference type="WBParaSite" id="PgR002_g068_t01">
    <property type="protein sequence ID" value="PgR002_g068_t01"/>
    <property type="gene ID" value="PgR002_g068"/>
</dbReference>
<feature type="signal peptide" evidence="2">
    <location>
        <begin position="1"/>
        <end position="20"/>
    </location>
</feature>